<dbReference type="CDD" id="cd01131">
    <property type="entry name" value="PilT"/>
    <property type="match status" value="1"/>
</dbReference>
<sequence length="372" mass="39787">MGNHLVGYAAPPAAVAGDRAYLNRMLGDMVAAGASDLHLTAAAPPTVRVHGSLGRLAGYDQLSPGDTTMLVRAACDPEQLAKFERDHELDFAYSVEGVSRFRVNAYVQRGSYGAVFRAIPAEIRPLEDLGVPAGVASFAQLQRGLVLVTGATGSGKSTTLASLLDLANRNRAGHIVTIEDPIEFLHPHKRSLVNQREVGSDTASFSAALRHALRQDPDIILVGELRDPETTATALTAAETGHLVMATLHTQSAVQTIDRILDMYPPHQQGQVRSQLSATLQGVVSQALCKRADGRGRVLIAEVMTATSAIRSLIREGKTMQIPTFMQAGTGDGMVSFDQSLAERVAHQVINYQDAIALAHSPDDFKRLTGRA</sequence>
<proteinExistence type="inferred from homology"/>
<gene>
    <name evidence="3" type="ORF">GCM10010201_07920</name>
</gene>
<dbReference type="RefSeq" id="WP_344168356.1">
    <property type="nucleotide sequence ID" value="NZ_BAAARY010000002.1"/>
</dbReference>
<dbReference type="SUPFAM" id="SSF52540">
    <property type="entry name" value="P-loop containing nucleoside triphosphate hydrolases"/>
    <property type="match status" value="1"/>
</dbReference>
<evidence type="ECO:0000256" key="1">
    <source>
        <dbReference type="ARBA" id="ARBA00006611"/>
    </source>
</evidence>
<dbReference type="PANTHER" id="PTHR30486">
    <property type="entry name" value="TWITCHING MOTILITY PROTEIN PILT"/>
    <property type="match status" value="1"/>
</dbReference>
<keyword evidence="4" id="KW-1185">Reference proteome</keyword>
<dbReference type="InterPro" id="IPR001482">
    <property type="entry name" value="T2SS/T4SS_dom"/>
</dbReference>
<evidence type="ECO:0000313" key="3">
    <source>
        <dbReference type="EMBL" id="GAA2514301.1"/>
    </source>
</evidence>
<dbReference type="InterPro" id="IPR006321">
    <property type="entry name" value="PilT/PilU"/>
</dbReference>
<evidence type="ECO:0000313" key="4">
    <source>
        <dbReference type="Proteomes" id="UP001499978"/>
    </source>
</evidence>
<dbReference type="Pfam" id="PF00437">
    <property type="entry name" value="T2SSE"/>
    <property type="match status" value="1"/>
</dbReference>
<comment type="caution">
    <text evidence="3">The sequence shown here is derived from an EMBL/GenBank/DDBJ whole genome shotgun (WGS) entry which is preliminary data.</text>
</comment>
<dbReference type="InterPro" id="IPR050921">
    <property type="entry name" value="T4SS_GSP_E_ATPase"/>
</dbReference>
<dbReference type="EMBL" id="BAAARY010000002">
    <property type="protein sequence ID" value="GAA2514301.1"/>
    <property type="molecule type" value="Genomic_DNA"/>
</dbReference>
<feature type="domain" description="Bacterial type II secretion system protein E" evidence="2">
    <location>
        <begin position="213"/>
        <end position="227"/>
    </location>
</feature>
<comment type="similarity">
    <text evidence="1">Belongs to the GSP E family.</text>
</comment>
<name>A0ABN3N4H6_9ACTN</name>
<dbReference type="InterPro" id="IPR027417">
    <property type="entry name" value="P-loop_NTPase"/>
</dbReference>
<organism evidence="3 4">
    <name type="scientific">Pilimelia columellifera subsp. columellifera</name>
    <dbReference type="NCBI Taxonomy" id="706583"/>
    <lineage>
        <taxon>Bacteria</taxon>
        <taxon>Bacillati</taxon>
        <taxon>Actinomycetota</taxon>
        <taxon>Actinomycetes</taxon>
        <taxon>Micromonosporales</taxon>
        <taxon>Micromonosporaceae</taxon>
        <taxon>Pilimelia</taxon>
    </lineage>
</organism>
<reference evidence="3 4" key="1">
    <citation type="journal article" date="2019" name="Int. J. Syst. Evol. Microbiol.">
        <title>The Global Catalogue of Microorganisms (GCM) 10K type strain sequencing project: providing services to taxonomists for standard genome sequencing and annotation.</title>
        <authorList>
            <consortium name="The Broad Institute Genomics Platform"/>
            <consortium name="The Broad Institute Genome Sequencing Center for Infectious Disease"/>
            <person name="Wu L."/>
            <person name="Ma J."/>
        </authorList>
    </citation>
    <scope>NUCLEOTIDE SEQUENCE [LARGE SCALE GENOMIC DNA]</scope>
    <source>
        <strain evidence="3 4">JCM 3367</strain>
    </source>
</reference>
<dbReference type="Gene3D" id="3.40.50.300">
    <property type="entry name" value="P-loop containing nucleotide triphosphate hydrolases"/>
    <property type="match status" value="1"/>
</dbReference>
<dbReference type="NCBIfam" id="TIGR01420">
    <property type="entry name" value="pilT_fam"/>
    <property type="match status" value="1"/>
</dbReference>
<evidence type="ECO:0000259" key="2">
    <source>
        <dbReference type="PROSITE" id="PS00662"/>
    </source>
</evidence>
<accession>A0ABN3N4H6</accession>
<dbReference type="Proteomes" id="UP001499978">
    <property type="component" value="Unassembled WGS sequence"/>
</dbReference>
<protein>
    <submittedName>
        <fullName evidence="3">Type IV pilus twitching motility protein PilT</fullName>
    </submittedName>
</protein>
<dbReference type="Gene3D" id="3.30.450.90">
    <property type="match status" value="1"/>
</dbReference>
<dbReference type="SMART" id="SM00382">
    <property type="entry name" value="AAA"/>
    <property type="match status" value="1"/>
</dbReference>
<dbReference type="PROSITE" id="PS00662">
    <property type="entry name" value="T2SP_E"/>
    <property type="match status" value="1"/>
</dbReference>
<dbReference type="InterPro" id="IPR003593">
    <property type="entry name" value="AAA+_ATPase"/>
</dbReference>